<evidence type="ECO:0000256" key="1">
    <source>
        <dbReference type="ARBA" id="ARBA00001974"/>
    </source>
</evidence>
<dbReference type="EMBL" id="FZNP01000009">
    <property type="protein sequence ID" value="SNS00445.1"/>
    <property type="molecule type" value="Genomic_DNA"/>
</dbReference>
<dbReference type="Proteomes" id="UP000198420">
    <property type="component" value="Unassembled WGS sequence"/>
</dbReference>
<dbReference type="Gene3D" id="3.90.700.10">
    <property type="entry name" value="Succinate dehydrogenase/fumarate reductase flavoprotein, catalytic domain"/>
    <property type="match status" value="1"/>
</dbReference>
<accession>A0A239AXL8</accession>
<keyword evidence="2" id="KW-0285">Flavoprotein</keyword>
<evidence type="ECO:0000259" key="5">
    <source>
        <dbReference type="Pfam" id="PF00890"/>
    </source>
</evidence>
<dbReference type="SUPFAM" id="SSF56425">
    <property type="entry name" value="Succinate dehydrogenase/fumarate reductase flavoprotein, catalytic domain"/>
    <property type="match status" value="1"/>
</dbReference>
<sequence length="493" mass="52722">MDNKADVIVVGTGNAGFCAAHAAARYGARVLMLEKGPAEAIGGNTYFTAGAIRTTYRGLDELTELVVDDERHARTDIAPYTAADFGSDMDRVTLGRCDPSLTRTMVQDIADALTWMHDLGIRFRLQYERQAYEVDGRFRFWGGLPLAVVDGGKGLVAQHRRIAEREGVRIRCSTPVDRLLRDADGRVVGVGAGEQEFHAEAVVLAAGGFQANRLLRAQYLGPSWDLAKVRGTPYNTGAALLAALDAGAQPAGHWSGCHAVAWDANAPETGDFELTNRHTKQSYPLSIVVNTEGRRFLDEGAELRNYTYAKYGAKILLQPGARAFQLFDAKTAPLLREAEYQVPGITRFEANSIAELAELAGIDASGLAATVEDYNAATRPGHFDPSVKDGLSTAGLRPPKSNWALPLDEPPYLAFGVTCGITFTFGGVRIDDSGRVLDHESEAIPGLFAAGEMVGGLFYHNYPGGSGLSAGTVFGRKAGTEAGRLASTLAPAT</sequence>
<dbReference type="OrthoDB" id="9813348at2"/>
<gene>
    <name evidence="6" type="ORF">SAMN06265355_109281</name>
</gene>
<evidence type="ECO:0000256" key="4">
    <source>
        <dbReference type="ARBA" id="ARBA00023002"/>
    </source>
</evidence>
<dbReference type="InterPro" id="IPR003953">
    <property type="entry name" value="FAD-dep_OxRdtase_2_FAD-bd"/>
</dbReference>
<comment type="cofactor">
    <cofactor evidence="1">
        <name>FAD</name>
        <dbReference type="ChEBI" id="CHEBI:57692"/>
    </cofactor>
</comment>
<evidence type="ECO:0000256" key="3">
    <source>
        <dbReference type="ARBA" id="ARBA00022827"/>
    </source>
</evidence>
<dbReference type="Pfam" id="PF00890">
    <property type="entry name" value="FAD_binding_2"/>
    <property type="match status" value="1"/>
</dbReference>
<keyword evidence="4" id="KW-0560">Oxidoreductase</keyword>
<dbReference type="NCBIfam" id="NF006130">
    <property type="entry name" value="PRK08274.1"/>
    <property type="match status" value="1"/>
</dbReference>
<dbReference type="RefSeq" id="WP_089314099.1">
    <property type="nucleotide sequence ID" value="NZ_FZNP01000009.1"/>
</dbReference>
<reference evidence="7" key="1">
    <citation type="submission" date="2017-06" db="EMBL/GenBank/DDBJ databases">
        <authorList>
            <person name="Varghese N."/>
            <person name="Submissions S."/>
        </authorList>
    </citation>
    <scope>NUCLEOTIDE SEQUENCE [LARGE SCALE GENOMIC DNA]</scope>
    <source>
        <strain evidence="7">DSM 44485</strain>
    </source>
</reference>
<feature type="domain" description="FAD-dependent oxidoreductase 2 FAD-binding" evidence="5">
    <location>
        <begin position="6"/>
        <end position="466"/>
    </location>
</feature>
<dbReference type="AlphaFoldDB" id="A0A239AXL8"/>
<proteinExistence type="predicted"/>
<keyword evidence="3" id="KW-0274">FAD</keyword>
<organism evidence="6 7">
    <name type="scientific">Actinomadura mexicana</name>
    <dbReference type="NCBI Taxonomy" id="134959"/>
    <lineage>
        <taxon>Bacteria</taxon>
        <taxon>Bacillati</taxon>
        <taxon>Actinomycetota</taxon>
        <taxon>Actinomycetes</taxon>
        <taxon>Streptosporangiales</taxon>
        <taxon>Thermomonosporaceae</taxon>
        <taxon>Actinomadura</taxon>
    </lineage>
</organism>
<dbReference type="GO" id="GO:0033765">
    <property type="term" value="F:steroid dehydrogenase activity, acting on the CH-CH group of donors"/>
    <property type="evidence" value="ECO:0007669"/>
    <property type="project" value="UniProtKB-ARBA"/>
</dbReference>
<protein>
    <submittedName>
        <fullName evidence="6">Tricarballylate dehydrogenase</fullName>
    </submittedName>
</protein>
<evidence type="ECO:0000313" key="7">
    <source>
        <dbReference type="Proteomes" id="UP000198420"/>
    </source>
</evidence>
<name>A0A239AXL8_9ACTN</name>
<evidence type="ECO:0000256" key="2">
    <source>
        <dbReference type="ARBA" id="ARBA00022630"/>
    </source>
</evidence>
<dbReference type="InterPro" id="IPR027477">
    <property type="entry name" value="Succ_DH/fumarate_Rdtase_cat_sf"/>
</dbReference>
<evidence type="ECO:0000313" key="6">
    <source>
        <dbReference type="EMBL" id="SNS00445.1"/>
    </source>
</evidence>
<dbReference type="Gene3D" id="3.50.50.60">
    <property type="entry name" value="FAD/NAD(P)-binding domain"/>
    <property type="match status" value="1"/>
</dbReference>
<dbReference type="InterPro" id="IPR050315">
    <property type="entry name" value="FAD-oxidoreductase_2"/>
</dbReference>
<dbReference type="PANTHER" id="PTHR43400">
    <property type="entry name" value="FUMARATE REDUCTASE"/>
    <property type="match status" value="1"/>
</dbReference>
<dbReference type="SUPFAM" id="SSF51905">
    <property type="entry name" value="FAD/NAD(P)-binding domain"/>
    <property type="match status" value="1"/>
</dbReference>
<keyword evidence="7" id="KW-1185">Reference proteome</keyword>
<dbReference type="InterPro" id="IPR036188">
    <property type="entry name" value="FAD/NAD-bd_sf"/>
</dbReference>
<dbReference type="PANTHER" id="PTHR43400:SF7">
    <property type="entry name" value="FAD-DEPENDENT OXIDOREDUCTASE 2 FAD BINDING DOMAIN-CONTAINING PROTEIN"/>
    <property type="match status" value="1"/>
</dbReference>